<feature type="domain" description="Penicillin-binding protein transpeptidase" evidence="15">
    <location>
        <begin position="364"/>
        <end position="664"/>
    </location>
</feature>
<evidence type="ECO:0000256" key="12">
    <source>
        <dbReference type="ARBA" id="ARBA00034000"/>
    </source>
</evidence>
<keyword evidence="8" id="KW-0133">Cell shape</keyword>
<evidence type="ECO:0000256" key="3">
    <source>
        <dbReference type="ARBA" id="ARBA00022645"/>
    </source>
</evidence>
<keyword evidence="9" id="KW-0573">Peptidoglycan synthesis</keyword>
<dbReference type="Gene3D" id="3.40.710.10">
    <property type="entry name" value="DD-peptidase/beta-lactamase superfamily"/>
    <property type="match status" value="1"/>
</dbReference>
<comment type="caution">
    <text evidence="17">The sequence shown here is derived from an EMBL/GenBank/DDBJ whole genome shotgun (WGS) entry which is preliminary data.</text>
</comment>
<dbReference type="GO" id="GO:0030288">
    <property type="term" value="C:outer membrane-bounded periplasmic space"/>
    <property type="evidence" value="ECO:0007669"/>
    <property type="project" value="TreeGrafter"/>
</dbReference>
<evidence type="ECO:0000256" key="14">
    <source>
        <dbReference type="SAM" id="Phobius"/>
    </source>
</evidence>
<dbReference type="Proteomes" id="UP000653674">
    <property type="component" value="Unassembled WGS sequence"/>
</dbReference>
<evidence type="ECO:0000259" key="15">
    <source>
        <dbReference type="Pfam" id="PF00905"/>
    </source>
</evidence>
<comment type="catalytic activity">
    <reaction evidence="13">
        <text>[GlcNAc-(1-&gt;4)-Mur2Ac(oyl-L-Ala-gamma-D-Glu-L-Lys-D-Ala-D-Ala)](n)-di-trans,octa-cis-undecaprenyl diphosphate + beta-D-GlcNAc-(1-&gt;4)-Mur2Ac(oyl-L-Ala-gamma-D-Glu-L-Lys-D-Ala-D-Ala)-di-trans,octa-cis-undecaprenyl diphosphate = [GlcNAc-(1-&gt;4)-Mur2Ac(oyl-L-Ala-gamma-D-Glu-L-Lys-D-Ala-D-Ala)](n+1)-di-trans,octa-cis-undecaprenyl diphosphate + di-trans,octa-cis-undecaprenyl diphosphate + H(+)</text>
        <dbReference type="Rhea" id="RHEA:23708"/>
        <dbReference type="Rhea" id="RHEA-COMP:9602"/>
        <dbReference type="Rhea" id="RHEA-COMP:9603"/>
        <dbReference type="ChEBI" id="CHEBI:15378"/>
        <dbReference type="ChEBI" id="CHEBI:58405"/>
        <dbReference type="ChEBI" id="CHEBI:60033"/>
        <dbReference type="ChEBI" id="CHEBI:78435"/>
        <dbReference type="EC" id="2.4.99.28"/>
    </reaction>
</comment>
<dbReference type="GO" id="GO:0008360">
    <property type="term" value="P:regulation of cell shape"/>
    <property type="evidence" value="ECO:0007669"/>
    <property type="project" value="UniProtKB-KW"/>
</dbReference>
<keyword evidence="14" id="KW-0812">Transmembrane</keyword>
<dbReference type="PANTHER" id="PTHR32282">
    <property type="entry name" value="BINDING PROTEIN TRANSPEPTIDASE, PUTATIVE-RELATED"/>
    <property type="match status" value="1"/>
</dbReference>
<comment type="similarity">
    <text evidence="2">In the N-terminal section; belongs to the glycosyltransferase 51 family.</text>
</comment>
<evidence type="ECO:0000313" key="17">
    <source>
        <dbReference type="EMBL" id="GIG72911.1"/>
    </source>
</evidence>
<evidence type="ECO:0000256" key="8">
    <source>
        <dbReference type="ARBA" id="ARBA00022960"/>
    </source>
</evidence>
<dbReference type="InterPro" id="IPR012338">
    <property type="entry name" value="Beta-lactam/transpept-like"/>
</dbReference>
<keyword evidence="11" id="KW-0961">Cell wall biogenesis/degradation</keyword>
<feature type="domain" description="Glycosyl transferase family 51" evidence="16">
    <location>
        <begin position="71"/>
        <end position="256"/>
    </location>
</feature>
<dbReference type="InterPro" id="IPR023346">
    <property type="entry name" value="Lysozyme-like_dom_sf"/>
</dbReference>
<sequence length="697" mass="74817">MIGYWVFKIATAIVQAMLFGAILACAVIPPALGVGLVAKTAIDSYEKMPQNLRTPPPAQTSYLYAKDGKTLITAFYEEYRTDVKLPEIAPIMQKAIVASEDSRFYQHGGVDLKGVVRALVANRGSGQVTQGASTLTMQYVRNVLKTDPGLTDEERRLATVETTERKVQEMRYALALERKLSKHEILRRYLNIAYFGAGAYGIEAAAWTYFSKPAKKLTFAEAAMIAGLVQSPEVDNPIDGDQKITMERRSYVLDAMAKMKVITAAQARQAKSQPLNVRQGTQPPNKCVAVAPEHIDWGFFCDYFHQWWRSQPAFGASTALRDYSLKRGGYRIVSSLDPDVQASALRESLAVYPYGNARALPLAVVQPGTGRVLAMAVNRYYSLKPNPDNAPYPNTVNQFVAGDDNLAGYQAGSTFKMFTMLAALDSGLPLSTSFVAPSPLVTHWISGAASCGGHYCPPNANPGWMNGLRTMWDGFGRSVNTYWVWLEEKIGADKAVAMAKKVGIQFRSEADARIADEHPEDWGPFTLGVSQTTPLDLANAYATVAAEGMYCPPLPVLSITTPDGRKLPAGDPSCKRVVSEDVARAATDAARCPIGQQAFYGKCNGGTDDAISGIVGRPVAGKTGTSDGESTESFAGFTPQVAAAATAVNPDNPQDAVGGGVSSSVDQAVAKTMVDAMGGLPVVNFNPPSQAIAMGIT</sequence>
<dbReference type="EMBL" id="BONU01000006">
    <property type="protein sequence ID" value="GIG72911.1"/>
    <property type="molecule type" value="Genomic_DNA"/>
</dbReference>
<protein>
    <submittedName>
        <fullName evidence="17">Transglycosylase</fullName>
    </submittedName>
</protein>
<dbReference type="Pfam" id="PF00905">
    <property type="entry name" value="Transpeptidase"/>
    <property type="match status" value="1"/>
</dbReference>
<keyword evidence="10" id="KW-0511">Multifunctional enzyme</keyword>
<gene>
    <name evidence="17" type="ORF">Pfl04_13150</name>
</gene>
<dbReference type="GO" id="GO:0008955">
    <property type="term" value="F:peptidoglycan glycosyltransferase activity"/>
    <property type="evidence" value="ECO:0007669"/>
    <property type="project" value="UniProtKB-EC"/>
</dbReference>
<dbReference type="GO" id="GO:0071555">
    <property type="term" value="P:cell wall organization"/>
    <property type="evidence" value="ECO:0007669"/>
    <property type="project" value="UniProtKB-KW"/>
</dbReference>
<dbReference type="GO" id="GO:0008658">
    <property type="term" value="F:penicillin binding"/>
    <property type="evidence" value="ECO:0007669"/>
    <property type="project" value="InterPro"/>
</dbReference>
<evidence type="ECO:0000256" key="4">
    <source>
        <dbReference type="ARBA" id="ARBA00022670"/>
    </source>
</evidence>
<keyword evidence="14" id="KW-1133">Transmembrane helix</keyword>
<dbReference type="InterPro" id="IPR050396">
    <property type="entry name" value="Glycosyltr_51/Transpeptidase"/>
</dbReference>
<evidence type="ECO:0000256" key="1">
    <source>
        <dbReference type="ARBA" id="ARBA00007090"/>
    </source>
</evidence>
<dbReference type="GO" id="GO:0009252">
    <property type="term" value="P:peptidoglycan biosynthetic process"/>
    <property type="evidence" value="ECO:0007669"/>
    <property type="project" value="UniProtKB-KW"/>
</dbReference>
<keyword evidence="4" id="KW-0645">Protease</keyword>
<evidence type="ECO:0000256" key="7">
    <source>
        <dbReference type="ARBA" id="ARBA00022801"/>
    </source>
</evidence>
<keyword evidence="5" id="KW-0328">Glycosyltransferase</keyword>
<organism evidence="17 18">
    <name type="scientific">Planosporangium flavigriseum</name>
    <dbReference type="NCBI Taxonomy" id="373681"/>
    <lineage>
        <taxon>Bacteria</taxon>
        <taxon>Bacillati</taxon>
        <taxon>Actinomycetota</taxon>
        <taxon>Actinomycetes</taxon>
        <taxon>Micromonosporales</taxon>
        <taxon>Micromonosporaceae</taxon>
        <taxon>Planosporangium</taxon>
    </lineage>
</organism>
<dbReference type="AlphaFoldDB" id="A0A8J3PMG8"/>
<dbReference type="InterPro" id="IPR036950">
    <property type="entry name" value="PBP_transglycosylase"/>
</dbReference>
<evidence type="ECO:0000256" key="13">
    <source>
        <dbReference type="ARBA" id="ARBA00049902"/>
    </source>
</evidence>
<keyword evidence="14" id="KW-0472">Membrane</keyword>
<keyword evidence="7" id="KW-0378">Hydrolase</keyword>
<evidence type="ECO:0000256" key="9">
    <source>
        <dbReference type="ARBA" id="ARBA00022984"/>
    </source>
</evidence>
<dbReference type="Gene3D" id="1.10.3810.10">
    <property type="entry name" value="Biosynthetic peptidoglycan transglycosylase-like"/>
    <property type="match status" value="1"/>
</dbReference>
<feature type="transmembrane region" description="Helical" evidence="14">
    <location>
        <begin position="12"/>
        <end position="38"/>
    </location>
</feature>
<evidence type="ECO:0000256" key="11">
    <source>
        <dbReference type="ARBA" id="ARBA00023316"/>
    </source>
</evidence>
<reference evidence="17" key="1">
    <citation type="submission" date="2021-01" db="EMBL/GenBank/DDBJ databases">
        <title>Whole genome shotgun sequence of Planosporangium flavigriseum NBRC 105377.</title>
        <authorList>
            <person name="Komaki H."/>
            <person name="Tamura T."/>
        </authorList>
    </citation>
    <scope>NUCLEOTIDE SEQUENCE</scope>
    <source>
        <strain evidence="17">NBRC 105377</strain>
    </source>
</reference>
<evidence type="ECO:0000256" key="10">
    <source>
        <dbReference type="ARBA" id="ARBA00023268"/>
    </source>
</evidence>
<name>A0A8J3PMG8_9ACTN</name>
<keyword evidence="3" id="KW-0121">Carboxypeptidase</keyword>
<proteinExistence type="inferred from homology"/>
<dbReference type="FunFam" id="1.10.3810.10:FF:000001">
    <property type="entry name" value="Penicillin-binding protein 1A"/>
    <property type="match status" value="1"/>
</dbReference>
<dbReference type="InterPro" id="IPR001264">
    <property type="entry name" value="Glyco_trans_51"/>
</dbReference>
<accession>A0A8J3PMG8</accession>
<evidence type="ECO:0000256" key="2">
    <source>
        <dbReference type="ARBA" id="ARBA00007739"/>
    </source>
</evidence>
<dbReference type="SUPFAM" id="SSF56601">
    <property type="entry name" value="beta-lactamase/transpeptidase-like"/>
    <property type="match status" value="1"/>
</dbReference>
<dbReference type="Pfam" id="PF00912">
    <property type="entry name" value="Transgly"/>
    <property type="match status" value="1"/>
</dbReference>
<dbReference type="InterPro" id="IPR001460">
    <property type="entry name" value="PCN-bd_Tpept"/>
</dbReference>
<dbReference type="SUPFAM" id="SSF53955">
    <property type="entry name" value="Lysozyme-like"/>
    <property type="match status" value="1"/>
</dbReference>
<dbReference type="GO" id="GO:0009002">
    <property type="term" value="F:serine-type D-Ala-D-Ala carboxypeptidase activity"/>
    <property type="evidence" value="ECO:0007669"/>
    <property type="project" value="UniProtKB-EC"/>
</dbReference>
<dbReference type="PANTHER" id="PTHR32282:SF33">
    <property type="entry name" value="PEPTIDOGLYCAN GLYCOSYLTRANSFERASE"/>
    <property type="match status" value="1"/>
</dbReference>
<comment type="similarity">
    <text evidence="1">In the C-terminal section; belongs to the transpeptidase family.</text>
</comment>
<evidence type="ECO:0000259" key="16">
    <source>
        <dbReference type="Pfam" id="PF00912"/>
    </source>
</evidence>
<evidence type="ECO:0000256" key="5">
    <source>
        <dbReference type="ARBA" id="ARBA00022676"/>
    </source>
</evidence>
<keyword evidence="18" id="KW-1185">Reference proteome</keyword>
<feature type="transmembrane region" description="Helical" evidence="14">
    <location>
        <begin position="189"/>
        <end position="210"/>
    </location>
</feature>
<comment type="catalytic activity">
    <reaction evidence="12">
        <text>Preferential cleavage: (Ac)2-L-Lys-D-Ala-|-D-Ala. Also transpeptidation of peptidyl-alanyl moieties that are N-acyl substituents of D-alanine.</text>
        <dbReference type="EC" id="3.4.16.4"/>
    </reaction>
</comment>
<dbReference type="GO" id="GO:0006508">
    <property type="term" value="P:proteolysis"/>
    <property type="evidence" value="ECO:0007669"/>
    <property type="project" value="UniProtKB-KW"/>
</dbReference>
<keyword evidence="6" id="KW-0808">Transferase</keyword>
<evidence type="ECO:0000313" key="18">
    <source>
        <dbReference type="Proteomes" id="UP000653674"/>
    </source>
</evidence>
<evidence type="ECO:0000256" key="6">
    <source>
        <dbReference type="ARBA" id="ARBA00022679"/>
    </source>
</evidence>